<feature type="domain" description="Clp R" evidence="10">
    <location>
        <begin position="1"/>
        <end position="151"/>
    </location>
</feature>
<dbReference type="Pfam" id="PF07724">
    <property type="entry name" value="AAA_2"/>
    <property type="match status" value="1"/>
</dbReference>
<evidence type="ECO:0000259" key="10">
    <source>
        <dbReference type="PROSITE" id="PS51903"/>
    </source>
</evidence>
<dbReference type="Gene3D" id="3.40.50.300">
    <property type="entry name" value="P-loop containing nucleotide triphosphate hydrolases"/>
    <property type="match status" value="2"/>
</dbReference>
<dbReference type="SUPFAM" id="SSF81923">
    <property type="entry name" value="Double Clp-N motif"/>
    <property type="match status" value="1"/>
</dbReference>
<dbReference type="GO" id="GO:0006508">
    <property type="term" value="P:proteolysis"/>
    <property type="evidence" value="ECO:0007669"/>
    <property type="project" value="UniProtKB-KW"/>
</dbReference>
<dbReference type="Gene3D" id="1.10.1780.10">
    <property type="entry name" value="Clp, N-terminal domain"/>
    <property type="match status" value="1"/>
</dbReference>
<feature type="compositionally biased region" description="Acidic residues" evidence="8">
    <location>
        <begin position="844"/>
        <end position="860"/>
    </location>
</feature>
<accession>A0ABW2DN59</accession>
<dbReference type="Pfam" id="PF02861">
    <property type="entry name" value="Clp_N"/>
    <property type="match status" value="1"/>
</dbReference>
<dbReference type="PROSITE" id="PS50151">
    <property type="entry name" value="UVR"/>
    <property type="match status" value="1"/>
</dbReference>
<comment type="caution">
    <text evidence="11">The sequence shown here is derived from an EMBL/GenBank/DDBJ whole genome shotgun (WGS) entry which is preliminary data.</text>
</comment>
<dbReference type="Gene3D" id="1.10.8.60">
    <property type="match status" value="2"/>
</dbReference>
<dbReference type="CDD" id="cd19499">
    <property type="entry name" value="RecA-like_ClpB_Hsp104-like"/>
    <property type="match status" value="1"/>
</dbReference>
<evidence type="ECO:0000256" key="1">
    <source>
        <dbReference type="ARBA" id="ARBA00022737"/>
    </source>
</evidence>
<sequence>MEAKFSNRVKEVISLSREEAIRLGHDYIGTEHLLLGMIREGEGTAISLLKKLGVPMEELKYALEQATKNTASPNTNITGSIPLTKQTEKVLKITYLEAKIFKSDIIGTEHLLLSILRDEDNISSQTLAKFNVNYEAIRDSLDYHANNPLASSDTDDNDDNDKLFGSSSKGGAGATAKKGAEKSRTPVLDNFGRDLTKLAEEGKLDPIVGREKEIERVAQVLSRRKKNNPILIGEPGVGKTAIAEGLALRIIQKKVSRVLFGKRVVTLDLASLVAGTKYRGQFEERMKAVMNELEKSPDVILFIDELHTIVGAGGASGSLDASNMFKPALARGEIQCIGATTLDEYRQYIEKDGALARRFQIVMVDPTTPEETIEILHNIKDKYQDHHHVTYSDKAIEACVKLSDRYMSDRFLPDKAIDILDEAGARVHINNIVVPDDILKLEEQIENIKDEKNRVVKSQKYEEAAQLRDKEKKLLDQLDSAKKSWEEETKKKRYAVKEENVAEVIAMMTGIPVKRIAQKESLKLLNMGEELKGKVIGQDKAIQQLVKAIQRTRVGLKDPKRPIGSFVFLGPTGVGKTELAKVLATYLFDKEDSLVRIDMSEYMEKFSVSRLVGAPPGYVGYEEGGQLTEKIRRKPYSVVLLDEIEKAHPDVYNLLLQVLDDGVLTDGLGRKVDFRNTIIIMTSNIGARDLQDFGAGVGFATKTRQENMDDIMKGTIAAALKKTFSPEFLNRLDDVIVFNSLAKEDIHKIIDISLSKLLTRVKTLGYTIEITDAAKDFVAEKGYDSKYGARPLNRAITKYMEDPIAEEILKAELAQGDTIVIDHEEGKEELKFTNRKGKDVAPDTSDDIPDVTDSSSEEEETTKSSDKKKD</sequence>
<keyword evidence="11" id="KW-0645">Protease</keyword>
<dbReference type="RefSeq" id="WP_066618550.1">
    <property type="nucleotide sequence ID" value="NZ_JBHSYQ010000003.1"/>
</dbReference>
<feature type="region of interest" description="Disordered" evidence="8">
    <location>
        <begin position="831"/>
        <end position="870"/>
    </location>
</feature>
<dbReference type="InterPro" id="IPR050130">
    <property type="entry name" value="ClpA_ClpB"/>
</dbReference>
<organism evidence="11 12">
    <name type="scientific">Rufibacter roseus</name>
    <dbReference type="NCBI Taxonomy" id="1567108"/>
    <lineage>
        <taxon>Bacteria</taxon>
        <taxon>Pseudomonadati</taxon>
        <taxon>Bacteroidota</taxon>
        <taxon>Cytophagia</taxon>
        <taxon>Cytophagales</taxon>
        <taxon>Hymenobacteraceae</taxon>
        <taxon>Rufibacter</taxon>
    </lineage>
</organism>
<evidence type="ECO:0000256" key="2">
    <source>
        <dbReference type="ARBA" id="ARBA00022741"/>
    </source>
</evidence>
<dbReference type="EMBL" id="JBHSYQ010000003">
    <property type="protein sequence ID" value="MFC6997781.1"/>
    <property type="molecule type" value="Genomic_DNA"/>
</dbReference>
<gene>
    <name evidence="11" type="ORF">ACFQHR_09090</name>
</gene>
<dbReference type="InterPro" id="IPR001943">
    <property type="entry name" value="UVR_dom"/>
</dbReference>
<dbReference type="PANTHER" id="PTHR11638:SF18">
    <property type="entry name" value="HEAT SHOCK PROTEIN 104"/>
    <property type="match status" value="1"/>
</dbReference>
<dbReference type="Pfam" id="PF17871">
    <property type="entry name" value="AAA_lid_9"/>
    <property type="match status" value="1"/>
</dbReference>
<dbReference type="SMART" id="SM01086">
    <property type="entry name" value="ClpB_D2-small"/>
    <property type="match status" value="1"/>
</dbReference>
<dbReference type="GO" id="GO:0005524">
    <property type="term" value="F:ATP binding"/>
    <property type="evidence" value="ECO:0007669"/>
    <property type="project" value="UniProtKB-KW"/>
</dbReference>
<protein>
    <submittedName>
        <fullName evidence="11">ATP-dependent Clp protease ATP-binding subunit</fullName>
    </submittedName>
</protein>
<dbReference type="Proteomes" id="UP001596405">
    <property type="component" value="Unassembled WGS sequence"/>
</dbReference>
<evidence type="ECO:0000256" key="5">
    <source>
        <dbReference type="PROSITE-ProRule" id="PRU01251"/>
    </source>
</evidence>
<keyword evidence="7" id="KW-0175">Coiled coil</keyword>
<keyword evidence="4 6" id="KW-0143">Chaperone</keyword>
<dbReference type="Pfam" id="PF00004">
    <property type="entry name" value="AAA"/>
    <property type="match status" value="1"/>
</dbReference>
<dbReference type="InterPro" id="IPR004176">
    <property type="entry name" value="Clp_R_N"/>
</dbReference>
<dbReference type="InterPro" id="IPR001270">
    <property type="entry name" value="ClpA/B"/>
</dbReference>
<evidence type="ECO:0000256" key="4">
    <source>
        <dbReference type="ARBA" id="ARBA00023186"/>
    </source>
</evidence>
<keyword evidence="12" id="KW-1185">Reference proteome</keyword>
<dbReference type="Gene3D" id="4.10.860.10">
    <property type="entry name" value="UVR domain"/>
    <property type="match status" value="1"/>
</dbReference>
<dbReference type="SUPFAM" id="SSF52540">
    <property type="entry name" value="P-loop containing nucleoside triphosphate hydrolases"/>
    <property type="match status" value="2"/>
</dbReference>
<dbReference type="InterPro" id="IPR028299">
    <property type="entry name" value="ClpA/B_CS2"/>
</dbReference>
<proteinExistence type="inferred from homology"/>
<name>A0ABW2DN59_9BACT</name>
<feature type="coiled-coil region" evidence="7">
    <location>
        <begin position="438"/>
        <end position="488"/>
    </location>
</feature>
<dbReference type="InterPro" id="IPR003959">
    <property type="entry name" value="ATPase_AAA_core"/>
</dbReference>
<evidence type="ECO:0000256" key="8">
    <source>
        <dbReference type="SAM" id="MobiDB-lite"/>
    </source>
</evidence>
<dbReference type="InterPro" id="IPR019489">
    <property type="entry name" value="Clp_ATPase_C"/>
</dbReference>
<dbReference type="PANTHER" id="PTHR11638">
    <property type="entry name" value="ATP-DEPENDENT CLP PROTEASE"/>
    <property type="match status" value="1"/>
</dbReference>
<dbReference type="SMART" id="SM00382">
    <property type="entry name" value="AAA"/>
    <property type="match status" value="2"/>
</dbReference>
<dbReference type="PROSITE" id="PS00871">
    <property type="entry name" value="CLPAB_2"/>
    <property type="match status" value="1"/>
</dbReference>
<evidence type="ECO:0000259" key="9">
    <source>
        <dbReference type="PROSITE" id="PS50151"/>
    </source>
</evidence>
<evidence type="ECO:0000256" key="3">
    <source>
        <dbReference type="ARBA" id="ARBA00022840"/>
    </source>
</evidence>
<dbReference type="PROSITE" id="PS00870">
    <property type="entry name" value="CLPAB_1"/>
    <property type="match status" value="1"/>
</dbReference>
<keyword evidence="11" id="KW-0378">Hydrolase</keyword>
<dbReference type="PROSITE" id="PS51903">
    <property type="entry name" value="CLP_R"/>
    <property type="match status" value="1"/>
</dbReference>
<dbReference type="Pfam" id="PF10431">
    <property type="entry name" value="ClpB_D2-small"/>
    <property type="match status" value="1"/>
</dbReference>
<keyword evidence="2 6" id="KW-0547">Nucleotide-binding</keyword>
<evidence type="ECO:0000313" key="11">
    <source>
        <dbReference type="EMBL" id="MFC6997781.1"/>
    </source>
</evidence>
<evidence type="ECO:0000256" key="6">
    <source>
        <dbReference type="RuleBase" id="RU004432"/>
    </source>
</evidence>
<evidence type="ECO:0000256" key="7">
    <source>
        <dbReference type="SAM" id="Coils"/>
    </source>
</evidence>
<feature type="domain" description="UVR" evidence="9">
    <location>
        <begin position="442"/>
        <end position="477"/>
    </location>
</feature>
<feature type="compositionally biased region" description="Basic and acidic residues" evidence="8">
    <location>
        <begin position="831"/>
        <end position="841"/>
    </location>
</feature>
<keyword evidence="1 5" id="KW-0677">Repeat</keyword>
<comment type="similarity">
    <text evidence="6">Belongs to the ClpA/ClpB family.</text>
</comment>
<dbReference type="InterPro" id="IPR027417">
    <property type="entry name" value="P-loop_NTPase"/>
</dbReference>
<dbReference type="InterPro" id="IPR003593">
    <property type="entry name" value="AAA+_ATPase"/>
</dbReference>
<dbReference type="InterPro" id="IPR036628">
    <property type="entry name" value="Clp_N_dom_sf"/>
</dbReference>
<dbReference type="InterPro" id="IPR018368">
    <property type="entry name" value="ClpA/B_CS1"/>
</dbReference>
<reference evidence="12" key="1">
    <citation type="journal article" date="2019" name="Int. J. Syst. Evol. Microbiol.">
        <title>The Global Catalogue of Microorganisms (GCM) 10K type strain sequencing project: providing services to taxonomists for standard genome sequencing and annotation.</title>
        <authorList>
            <consortium name="The Broad Institute Genomics Platform"/>
            <consortium name="The Broad Institute Genome Sequencing Center for Infectious Disease"/>
            <person name="Wu L."/>
            <person name="Ma J."/>
        </authorList>
    </citation>
    <scope>NUCLEOTIDE SEQUENCE [LARGE SCALE GENOMIC DNA]</scope>
    <source>
        <strain evidence="12">CGMCC 4.7393</strain>
    </source>
</reference>
<dbReference type="InterPro" id="IPR041546">
    <property type="entry name" value="ClpA/ClpB_AAA_lid"/>
</dbReference>
<evidence type="ECO:0000313" key="12">
    <source>
        <dbReference type="Proteomes" id="UP001596405"/>
    </source>
</evidence>
<feature type="region of interest" description="Disordered" evidence="8">
    <location>
        <begin position="148"/>
        <end position="183"/>
    </location>
</feature>
<feature type="compositionally biased region" description="Basic and acidic residues" evidence="8">
    <location>
        <begin position="861"/>
        <end position="870"/>
    </location>
</feature>
<dbReference type="CDD" id="cd00009">
    <property type="entry name" value="AAA"/>
    <property type="match status" value="1"/>
</dbReference>
<dbReference type="GO" id="GO:0008233">
    <property type="term" value="F:peptidase activity"/>
    <property type="evidence" value="ECO:0007669"/>
    <property type="project" value="UniProtKB-KW"/>
</dbReference>
<keyword evidence="3 6" id="KW-0067">ATP-binding</keyword>
<dbReference type="PRINTS" id="PR00300">
    <property type="entry name" value="CLPPROTEASEA"/>
</dbReference>